<reference evidence="1 2" key="1">
    <citation type="submission" date="2018-06" db="EMBL/GenBank/DDBJ databases">
        <title>Extensive metabolic versatility and redundancy in microbially diverse, dynamic hydrothermal sediments.</title>
        <authorList>
            <person name="Dombrowski N."/>
            <person name="Teske A."/>
            <person name="Baker B.J."/>
        </authorList>
    </citation>
    <scope>NUCLEOTIDE SEQUENCE [LARGE SCALE GENOMIC DNA]</scope>
    <source>
        <strain evidence="1">B30_G17</strain>
    </source>
</reference>
<dbReference type="InterPro" id="IPR028994">
    <property type="entry name" value="Integrin_alpha_N"/>
</dbReference>
<dbReference type="Gene3D" id="2.60.40.10">
    <property type="entry name" value="Immunoglobulins"/>
    <property type="match status" value="1"/>
</dbReference>
<organism evidence="1 2">
    <name type="scientific">Thermoproteota archaeon</name>
    <dbReference type="NCBI Taxonomy" id="2056631"/>
    <lineage>
        <taxon>Archaea</taxon>
        <taxon>Thermoproteota</taxon>
    </lineage>
</organism>
<name>A0A497EVU7_9CREN</name>
<dbReference type="PANTHER" id="PTHR39198:SF1">
    <property type="entry name" value="ALPHA-GALACTOSIDASE NEW3 DOMAIN-CONTAINING PROTEIN"/>
    <property type="match status" value="1"/>
</dbReference>
<gene>
    <name evidence="1" type="ORF">DRJ21_00480</name>
</gene>
<feature type="non-terminal residue" evidence="1">
    <location>
        <position position="913"/>
    </location>
</feature>
<dbReference type="AlphaFoldDB" id="A0A497EVU7"/>
<dbReference type="EMBL" id="QMQY01000010">
    <property type="protein sequence ID" value="RLE51276.1"/>
    <property type="molecule type" value="Genomic_DNA"/>
</dbReference>
<sequence>MAGFSKWKFKVKLEGNEVPSVILQGGRRGWHVAIPQLGDDLGYITFSIEITPPNGTLAGTYPINFTSYSAYEVGEVKYLYYVNFTLKLIVEPVGNVKIIADYSLIEIEPNGGCKFTLKVRNYGNAVDDISVTCSRPSGEWYVHLNATILKDVEVNGYRVVEVTVIDLIGHEPGTELNLIVTATSHVTPWATDSIILTVRVIVKRKIGIEALTPIVKTFRGEVITLTFRITNLGNYSDIFDLWFSKLPLNWIAVLDRYSVYLNAHESVDVRATIQVPETANFQPYIIEVSARSRGNPTVVNSSSVIVNIVIYDLISKGSIGLINASSFKVFDFFNDGSVELIYKVNKTIIEIRKFIPSSLIQLDIRSIWALEEDGNLSERAEIIYLEPFRCKWSEKGEIADRIAMLIVNETNTIFMIINFTRPFYTTPSTSELSSLVKIEYTDIISYVPMNLNSTKIIVKDLDLAHDPGSEIAVLIDSRIIIYDSHNGEVIKTVYGPLEHGKIIDMIYSDSSNGLIILYEYRNRTELYIADNKNLTCISEVYYVSINLLRYNLGEINEAIPYGVKLGEKIINIIGSFYIAGYMYFVIPGPINVIKLPIFAFKEVGKSYAWRGFIAKLIAAADINADGCDEILVVGYDTNTKKYVAKIFSHLFTPLGYYSPYTFRLFNIKVSWPAKAKAVDVDGNGDKELVVISADGTVSIVDLVYAMTIKLDKKLLDVASADINADGEWELLILANSSETYKPILMYTLKSRHKLEIKPDIIKLKAKPGEVAHAQLIIRNLGFRDDLVAFAVIGVPRSWIVVLSAYSMMIPSGGYYTLTITFQIPENELVRVIRKIRGAVISLKDPWYSKKFLIEVEIQDVEPPSPLTGLTYEDPCTGYSIKLMWNSSIDNGGIVKYLIYRNGTLIERTAETQF</sequence>
<accession>A0A497EVU7</accession>
<proteinExistence type="predicted"/>
<evidence type="ECO:0008006" key="3">
    <source>
        <dbReference type="Google" id="ProtNLM"/>
    </source>
</evidence>
<evidence type="ECO:0000313" key="2">
    <source>
        <dbReference type="Proteomes" id="UP000281962"/>
    </source>
</evidence>
<dbReference type="PANTHER" id="PTHR39198">
    <property type="entry name" value="HYPOTHETICAL MEMBRANE PROTEIN, CONSERVED"/>
    <property type="match status" value="1"/>
</dbReference>
<dbReference type="InterPro" id="IPR013783">
    <property type="entry name" value="Ig-like_fold"/>
</dbReference>
<protein>
    <recommendedName>
        <fullName evidence="3">Alpha-galactosidase NEW3 domain-containing protein</fullName>
    </recommendedName>
</protein>
<comment type="caution">
    <text evidence="1">The sequence shown here is derived from an EMBL/GenBank/DDBJ whole genome shotgun (WGS) entry which is preliminary data.</text>
</comment>
<dbReference type="SUPFAM" id="SSF69318">
    <property type="entry name" value="Integrin alpha N-terminal domain"/>
    <property type="match status" value="1"/>
</dbReference>
<dbReference type="Proteomes" id="UP000281962">
    <property type="component" value="Unassembled WGS sequence"/>
</dbReference>
<evidence type="ECO:0000313" key="1">
    <source>
        <dbReference type="EMBL" id="RLE51276.1"/>
    </source>
</evidence>